<sequence length="116" mass="13013">VENGLDTIKPKPELQKQKNSLVVKEGETPGNMEKPLKLTIKVKNNSWFNITIDDFRGEDFILSAGEEKSYWGNEIFRLTIGNKQGTDLILNGKSLVIPESEGNIVKDIIINSELIN</sequence>
<feature type="domain" description="Cytoskeleton protein RodZ-like C-terminal" evidence="1">
    <location>
        <begin position="39"/>
        <end position="106"/>
    </location>
</feature>
<protein>
    <recommendedName>
        <fullName evidence="1">Cytoskeleton protein RodZ-like C-terminal domain-containing protein</fullName>
    </recommendedName>
</protein>
<proteinExistence type="predicted"/>
<name>A0A381UY20_9ZZZZ</name>
<gene>
    <name evidence="2" type="ORF">METZ01_LOCUS85886</name>
</gene>
<dbReference type="Pfam" id="PF13464">
    <property type="entry name" value="RodZ_C"/>
    <property type="match status" value="1"/>
</dbReference>
<dbReference type="EMBL" id="UINC01007387">
    <property type="protein sequence ID" value="SVA33032.1"/>
    <property type="molecule type" value="Genomic_DNA"/>
</dbReference>
<reference evidence="2" key="1">
    <citation type="submission" date="2018-05" db="EMBL/GenBank/DDBJ databases">
        <authorList>
            <person name="Lanie J.A."/>
            <person name="Ng W.-L."/>
            <person name="Kazmierczak K.M."/>
            <person name="Andrzejewski T.M."/>
            <person name="Davidsen T.M."/>
            <person name="Wayne K.J."/>
            <person name="Tettelin H."/>
            <person name="Glass J.I."/>
            <person name="Rusch D."/>
            <person name="Podicherti R."/>
            <person name="Tsui H.-C.T."/>
            <person name="Winkler M.E."/>
        </authorList>
    </citation>
    <scope>NUCLEOTIDE SEQUENCE</scope>
</reference>
<dbReference type="InterPro" id="IPR025194">
    <property type="entry name" value="RodZ-like_C"/>
</dbReference>
<organism evidence="2">
    <name type="scientific">marine metagenome</name>
    <dbReference type="NCBI Taxonomy" id="408172"/>
    <lineage>
        <taxon>unclassified sequences</taxon>
        <taxon>metagenomes</taxon>
        <taxon>ecological metagenomes</taxon>
    </lineage>
</organism>
<feature type="non-terminal residue" evidence="2">
    <location>
        <position position="1"/>
    </location>
</feature>
<evidence type="ECO:0000313" key="2">
    <source>
        <dbReference type="EMBL" id="SVA33032.1"/>
    </source>
</evidence>
<dbReference type="AlphaFoldDB" id="A0A381UY20"/>
<evidence type="ECO:0000259" key="1">
    <source>
        <dbReference type="Pfam" id="PF13464"/>
    </source>
</evidence>
<accession>A0A381UY20</accession>